<comment type="caution">
    <text evidence="3">The sequence shown here is derived from an EMBL/GenBank/DDBJ whole genome shotgun (WGS) entry which is preliminary data.</text>
</comment>
<proteinExistence type="inferred from homology"/>
<protein>
    <submittedName>
        <fullName evidence="3">Plasmid stabilization protein</fullName>
    </submittedName>
</protein>
<comment type="similarity">
    <text evidence="1">Belongs to the RelE toxin family.</text>
</comment>
<dbReference type="Gene3D" id="3.30.2310.20">
    <property type="entry name" value="RelE-like"/>
    <property type="match status" value="1"/>
</dbReference>
<dbReference type="AlphaFoldDB" id="A0A1A3MRW9"/>
<keyword evidence="2" id="KW-1277">Toxin-antitoxin system</keyword>
<name>A0A1A3MRW9_MYCAS</name>
<dbReference type="InterPro" id="IPR007712">
    <property type="entry name" value="RelE/ParE_toxin"/>
</dbReference>
<dbReference type="RefSeq" id="WP_065160781.1">
    <property type="nucleotide sequence ID" value="NZ_LZLQ01000137.1"/>
</dbReference>
<dbReference type="Pfam" id="PF05016">
    <property type="entry name" value="ParE_toxin"/>
    <property type="match status" value="1"/>
</dbReference>
<evidence type="ECO:0000313" key="4">
    <source>
        <dbReference type="Proteomes" id="UP000093629"/>
    </source>
</evidence>
<reference evidence="3 4" key="1">
    <citation type="submission" date="2016-06" db="EMBL/GenBank/DDBJ databases">
        <authorList>
            <person name="Kjaerup R.B."/>
            <person name="Dalgaard T.S."/>
            <person name="Juul-Madsen H.R."/>
        </authorList>
    </citation>
    <scope>NUCLEOTIDE SEQUENCE [LARGE SCALE GENOMIC DNA]</scope>
    <source>
        <strain evidence="3 4">1245139.5</strain>
    </source>
</reference>
<dbReference type="PANTHER" id="PTHR35601:SF1">
    <property type="entry name" value="TOXIN RELE"/>
    <property type="match status" value="1"/>
</dbReference>
<dbReference type="PANTHER" id="PTHR35601">
    <property type="entry name" value="TOXIN RELE"/>
    <property type="match status" value="1"/>
</dbReference>
<dbReference type="OrthoDB" id="5326046at2"/>
<dbReference type="SUPFAM" id="SSF143011">
    <property type="entry name" value="RelE-like"/>
    <property type="match status" value="1"/>
</dbReference>
<organism evidence="3 4">
    <name type="scientific">Mycobacterium asiaticum</name>
    <dbReference type="NCBI Taxonomy" id="1790"/>
    <lineage>
        <taxon>Bacteria</taxon>
        <taxon>Bacillati</taxon>
        <taxon>Actinomycetota</taxon>
        <taxon>Actinomycetes</taxon>
        <taxon>Mycobacteriales</taxon>
        <taxon>Mycobacteriaceae</taxon>
        <taxon>Mycobacterium</taxon>
    </lineage>
</organism>
<dbReference type="InterPro" id="IPR035093">
    <property type="entry name" value="RelE/ParE_toxin_dom_sf"/>
</dbReference>
<dbReference type="EMBL" id="LZLQ01000137">
    <property type="protein sequence ID" value="OBK11544.1"/>
    <property type="molecule type" value="Genomic_DNA"/>
</dbReference>
<dbReference type="Proteomes" id="UP000093629">
    <property type="component" value="Unassembled WGS sequence"/>
</dbReference>
<sequence>MTYEVVLSPGARRALTAELPQAVAAACFQFIYGPLAENPRRVGKALRNELAGTYSARRGEFRVIYDIDENRIRVEVIAIRHRRDVYR</sequence>
<keyword evidence="4" id="KW-1185">Reference proteome</keyword>
<evidence type="ECO:0000256" key="2">
    <source>
        <dbReference type="ARBA" id="ARBA00022649"/>
    </source>
</evidence>
<accession>A0A1A3MRW9</accession>
<gene>
    <name evidence="3" type="ORF">A5636_13710</name>
</gene>
<evidence type="ECO:0000313" key="3">
    <source>
        <dbReference type="EMBL" id="OBK11544.1"/>
    </source>
</evidence>
<evidence type="ECO:0000256" key="1">
    <source>
        <dbReference type="ARBA" id="ARBA00006226"/>
    </source>
</evidence>